<evidence type="ECO:0000259" key="5">
    <source>
        <dbReference type="PROSITE" id="PS50977"/>
    </source>
</evidence>
<dbReference type="RefSeq" id="WP_067524903.1">
    <property type="nucleotide sequence ID" value="NZ_JABELX010000008.1"/>
</dbReference>
<comment type="caution">
    <text evidence="6">The sequence shown here is derived from an EMBL/GenBank/DDBJ whole genome shotgun (WGS) entry which is preliminary data.</text>
</comment>
<dbReference type="PROSITE" id="PS50977">
    <property type="entry name" value="HTH_TETR_2"/>
    <property type="match status" value="1"/>
</dbReference>
<feature type="domain" description="HTH tetR-type" evidence="5">
    <location>
        <begin position="27"/>
        <end position="87"/>
    </location>
</feature>
<dbReference type="InterPro" id="IPR050109">
    <property type="entry name" value="HTH-type_TetR-like_transc_reg"/>
</dbReference>
<dbReference type="GO" id="GO:0000976">
    <property type="term" value="F:transcription cis-regulatory region binding"/>
    <property type="evidence" value="ECO:0007669"/>
    <property type="project" value="TreeGrafter"/>
</dbReference>
<dbReference type="GO" id="GO:0045892">
    <property type="term" value="P:negative regulation of DNA-templated transcription"/>
    <property type="evidence" value="ECO:0007669"/>
    <property type="project" value="InterPro"/>
</dbReference>
<dbReference type="InterPro" id="IPR004111">
    <property type="entry name" value="Repressor_TetR_C"/>
</dbReference>
<keyword evidence="7" id="KW-1185">Reference proteome</keyword>
<sequence>MSEPEVPDDLARLWRLSAGTRLGRPAALDVKRVVEVAVELADRDGLAGATLPKIAAALAVTPMSLYRHIGSKDELMVLMGDDAVGLPPESLGVLGEWRTSLRQWARANLAVHRRHPWLIQLPISGPPRGPNALGWMDMGLRALRDTTLGWSAKIGVITLVGGYVRQAFITGYQLEQARRAAALDEVQALRNYSRDLSDLVDPQRFPDVAELFASGLFTAPEVADTTDEDFSFGLEIILDGVAATISGNQ</sequence>
<keyword evidence="3" id="KW-0804">Transcription</keyword>
<dbReference type="EMBL" id="JABELX010000008">
    <property type="protein sequence ID" value="NNH72596.1"/>
    <property type="molecule type" value="Genomic_DNA"/>
</dbReference>
<keyword evidence="2 4" id="KW-0238">DNA-binding</keyword>
<organism evidence="6 7">
    <name type="scientific">Nocardia uniformis</name>
    <dbReference type="NCBI Taxonomy" id="53432"/>
    <lineage>
        <taxon>Bacteria</taxon>
        <taxon>Bacillati</taxon>
        <taxon>Actinomycetota</taxon>
        <taxon>Actinomycetes</taxon>
        <taxon>Mycobacteriales</taxon>
        <taxon>Nocardiaceae</taxon>
        <taxon>Nocardia</taxon>
    </lineage>
</organism>
<dbReference type="SUPFAM" id="SSF48498">
    <property type="entry name" value="Tetracyclin repressor-like, C-terminal domain"/>
    <property type="match status" value="1"/>
</dbReference>
<dbReference type="Proteomes" id="UP000586827">
    <property type="component" value="Unassembled WGS sequence"/>
</dbReference>
<dbReference type="InterPro" id="IPR001647">
    <property type="entry name" value="HTH_TetR"/>
</dbReference>
<evidence type="ECO:0000256" key="1">
    <source>
        <dbReference type="ARBA" id="ARBA00023015"/>
    </source>
</evidence>
<dbReference type="Pfam" id="PF00440">
    <property type="entry name" value="TetR_N"/>
    <property type="match status" value="1"/>
</dbReference>
<dbReference type="PANTHER" id="PTHR30055">
    <property type="entry name" value="HTH-TYPE TRANSCRIPTIONAL REGULATOR RUTR"/>
    <property type="match status" value="1"/>
</dbReference>
<keyword evidence="1" id="KW-0805">Transcription regulation</keyword>
<evidence type="ECO:0000313" key="6">
    <source>
        <dbReference type="EMBL" id="NNH72596.1"/>
    </source>
</evidence>
<dbReference type="GO" id="GO:0003700">
    <property type="term" value="F:DNA-binding transcription factor activity"/>
    <property type="evidence" value="ECO:0007669"/>
    <property type="project" value="TreeGrafter"/>
</dbReference>
<evidence type="ECO:0000256" key="3">
    <source>
        <dbReference type="ARBA" id="ARBA00023163"/>
    </source>
</evidence>
<dbReference type="PANTHER" id="PTHR30055:SF151">
    <property type="entry name" value="TRANSCRIPTIONAL REGULATORY PROTEIN"/>
    <property type="match status" value="1"/>
</dbReference>
<dbReference type="SUPFAM" id="SSF46689">
    <property type="entry name" value="Homeodomain-like"/>
    <property type="match status" value="1"/>
</dbReference>
<protein>
    <submittedName>
        <fullName evidence="6">TetR/AcrR family transcriptional regulator</fullName>
    </submittedName>
</protein>
<gene>
    <name evidence="6" type="ORF">HLB23_22495</name>
</gene>
<name>A0A849C4P2_9NOCA</name>
<evidence type="ECO:0000313" key="7">
    <source>
        <dbReference type="Proteomes" id="UP000586827"/>
    </source>
</evidence>
<accession>A0A849C4P2</accession>
<evidence type="ECO:0000256" key="4">
    <source>
        <dbReference type="PROSITE-ProRule" id="PRU00335"/>
    </source>
</evidence>
<dbReference type="Gene3D" id="1.10.10.60">
    <property type="entry name" value="Homeodomain-like"/>
    <property type="match status" value="1"/>
</dbReference>
<reference evidence="6 7" key="1">
    <citation type="submission" date="2020-05" db="EMBL/GenBank/DDBJ databases">
        <title>MicrobeNet Type strains.</title>
        <authorList>
            <person name="Nicholson A.C."/>
        </authorList>
    </citation>
    <scope>NUCLEOTIDE SEQUENCE [LARGE SCALE GENOMIC DNA]</scope>
    <source>
        <strain evidence="6 7">JCM 3224</strain>
    </source>
</reference>
<evidence type="ECO:0000256" key="2">
    <source>
        <dbReference type="ARBA" id="ARBA00023125"/>
    </source>
</evidence>
<dbReference type="InterPro" id="IPR036271">
    <property type="entry name" value="Tet_transcr_reg_TetR-rel_C_sf"/>
</dbReference>
<proteinExistence type="predicted"/>
<dbReference type="AlphaFoldDB" id="A0A849C4P2"/>
<feature type="DNA-binding region" description="H-T-H motif" evidence="4">
    <location>
        <begin position="50"/>
        <end position="69"/>
    </location>
</feature>
<dbReference type="Gene3D" id="1.10.357.10">
    <property type="entry name" value="Tetracycline Repressor, domain 2"/>
    <property type="match status" value="1"/>
</dbReference>
<dbReference type="InterPro" id="IPR009057">
    <property type="entry name" value="Homeodomain-like_sf"/>
</dbReference>
<dbReference type="Pfam" id="PF02909">
    <property type="entry name" value="TetR_C_1"/>
    <property type="match status" value="1"/>
</dbReference>